<evidence type="ECO:0000313" key="2">
    <source>
        <dbReference type="Proteomes" id="UP000018936"/>
    </source>
</evidence>
<dbReference type="EMBL" id="AZIM01008131">
    <property type="protein sequence ID" value="ETE57584.1"/>
    <property type="molecule type" value="Genomic_DNA"/>
</dbReference>
<organism evidence="1 2">
    <name type="scientific">Ophiophagus hannah</name>
    <name type="common">King cobra</name>
    <name type="synonym">Naja hannah</name>
    <dbReference type="NCBI Taxonomy" id="8665"/>
    <lineage>
        <taxon>Eukaryota</taxon>
        <taxon>Metazoa</taxon>
        <taxon>Chordata</taxon>
        <taxon>Craniata</taxon>
        <taxon>Vertebrata</taxon>
        <taxon>Euteleostomi</taxon>
        <taxon>Lepidosauria</taxon>
        <taxon>Squamata</taxon>
        <taxon>Bifurcata</taxon>
        <taxon>Unidentata</taxon>
        <taxon>Episquamata</taxon>
        <taxon>Toxicofera</taxon>
        <taxon>Serpentes</taxon>
        <taxon>Colubroidea</taxon>
        <taxon>Elapidae</taxon>
        <taxon>Elapinae</taxon>
        <taxon>Ophiophagus</taxon>
    </lineage>
</organism>
<comment type="caution">
    <text evidence="1">The sequence shown here is derived from an EMBL/GenBank/DDBJ whole genome shotgun (WGS) entry which is preliminary data.</text>
</comment>
<dbReference type="OrthoDB" id="6421915at2759"/>
<sequence length="109" mass="12381">MAFVCPPCPPPPAEGKIKHCRVQQEGRLFTLGSSAEFESLLDLVSYYEKHPLYRKMKLRYPINEETLERMGTTSVENSPLGNFLKGFIDVPSCHVGECLAQSFRGWRAF</sequence>
<gene>
    <name evidence="1" type="primary">PLCG1</name>
    <name evidence="1" type="ORF">L345_16699</name>
</gene>
<dbReference type="Gene3D" id="3.30.505.10">
    <property type="entry name" value="SH2 domain"/>
    <property type="match status" value="1"/>
</dbReference>
<feature type="non-terminal residue" evidence="1">
    <location>
        <position position="1"/>
    </location>
</feature>
<keyword evidence="2" id="KW-1185">Reference proteome</keyword>
<evidence type="ECO:0000313" key="1">
    <source>
        <dbReference type="EMBL" id="ETE57584.1"/>
    </source>
</evidence>
<reference evidence="1 2" key="1">
    <citation type="journal article" date="2013" name="Proc. Natl. Acad. Sci. U.S.A.">
        <title>The king cobra genome reveals dynamic gene evolution and adaptation in the snake venom system.</title>
        <authorList>
            <person name="Vonk F.J."/>
            <person name="Casewell N.R."/>
            <person name="Henkel C.V."/>
            <person name="Heimberg A.M."/>
            <person name="Jansen H.J."/>
            <person name="McCleary R.J."/>
            <person name="Kerkkamp H.M."/>
            <person name="Vos R.A."/>
            <person name="Guerreiro I."/>
            <person name="Calvete J.J."/>
            <person name="Wuster W."/>
            <person name="Woods A.E."/>
            <person name="Logan J.M."/>
            <person name="Harrison R.A."/>
            <person name="Castoe T.A."/>
            <person name="de Koning A.P."/>
            <person name="Pollock D.D."/>
            <person name="Yandell M."/>
            <person name="Calderon D."/>
            <person name="Renjifo C."/>
            <person name="Currier R.B."/>
            <person name="Salgado D."/>
            <person name="Pla D."/>
            <person name="Sanz L."/>
            <person name="Hyder A.S."/>
            <person name="Ribeiro J.M."/>
            <person name="Arntzen J.W."/>
            <person name="van den Thillart G.E."/>
            <person name="Boetzer M."/>
            <person name="Pirovano W."/>
            <person name="Dirks R.P."/>
            <person name="Spaink H.P."/>
            <person name="Duboule D."/>
            <person name="McGlinn E."/>
            <person name="Kini R.M."/>
            <person name="Richardson M.K."/>
        </authorList>
    </citation>
    <scope>NUCLEOTIDE SEQUENCE</scope>
    <source>
        <tissue evidence="1">Blood</tissue>
    </source>
</reference>
<dbReference type="AlphaFoldDB" id="V8N5M2"/>
<dbReference type="Proteomes" id="UP000018936">
    <property type="component" value="Unassembled WGS sequence"/>
</dbReference>
<proteinExistence type="predicted"/>
<name>V8N5M2_OPHHA</name>
<dbReference type="InterPro" id="IPR036860">
    <property type="entry name" value="SH2_dom_sf"/>
</dbReference>
<protein>
    <submittedName>
        <fullName evidence="1">1-phosphatidylinositol-4,5-bisphosphate phosphodiesterase gamma-1</fullName>
    </submittedName>
</protein>
<dbReference type="SUPFAM" id="SSF55550">
    <property type="entry name" value="SH2 domain"/>
    <property type="match status" value="1"/>
</dbReference>
<accession>V8N5M2</accession>